<evidence type="ECO:0000256" key="1">
    <source>
        <dbReference type="ARBA" id="ARBA00023157"/>
    </source>
</evidence>
<dbReference type="CDD" id="cd00087">
    <property type="entry name" value="FReD"/>
    <property type="match status" value="1"/>
</dbReference>
<dbReference type="PROSITE" id="PS51406">
    <property type="entry name" value="FIBRINOGEN_C_2"/>
    <property type="match status" value="1"/>
</dbReference>
<proteinExistence type="predicted"/>
<dbReference type="SMART" id="SM00186">
    <property type="entry name" value="FBG"/>
    <property type="match status" value="1"/>
</dbReference>
<dbReference type="GO" id="GO:0005615">
    <property type="term" value="C:extracellular space"/>
    <property type="evidence" value="ECO:0007669"/>
    <property type="project" value="TreeGrafter"/>
</dbReference>
<dbReference type="PANTHER" id="PTHR19143">
    <property type="entry name" value="FIBRINOGEN/TENASCIN/ANGIOPOEITIN"/>
    <property type="match status" value="1"/>
</dbReference>
<dbReference type="InterPro" id="IPR020837">
    <property type="entry name" value="Fibrinogen_CS"/>
</dbReference>
<dbReference type="EMBL" id="HBUE01002936">
    <property type="protein sequence ID" value="CAG6444445.1"/>
    <property type="molecule type" value="Transcribed_RNA"/>
</dbReference>
<dbReference type="InterPro" id="IPR036056">
    <property type="entry name" value="Fibrinogen-like_C"/>
</dbReference>
<dbReference type="PROSITE" id="PS00514">
    <property type="entry name" value="FIBRINOGEN_C_1"/>
    <property type="match status" value="1"/>
</dbReference>
<accession>A0A8D7ZV46</accession>
<dbReference type="InterPro" id="IPR050373">
    <property type="entry name" value="Fibrinogen_C-term_domain"/>
</dbReference>
<feature type="signal peptide" evidence="2">
    <location>
        <begin position="1"/>
        <end position="19"/>
    </location>
</feature>
<dbReference type="Gene3D" id="3.90.215.10">
    <property type="entry name" value="Gamma Fibrinogen, chain A, domain 1"/>
    <property type="match status" value="1"/>
</dbReference>
<evidence type="ECO:0000259" key="3">
    <source>
        <dbReference type="PROSITE" id="PS51406"/>
    </source>
</evidence>
<feature type="chain" id="PRO_5034217271" evidence="2">
    <location>
        <begin position="20"/>
        <end position="337"/>
    </location>
</feature>
<keyword evidence="2" id="KW-0732">Signal</keyword>
<dbReference type="Pfam" id="PF00147">
    <property type="entry name" value="Fibrinogen_C"/>
    <property type="match status" value="1"/>
</dbReference>
<dbReference type="SUPFAM" id="SSF56496">
    <property type="entry name" value="Fibrinogen C-terminal domain-like"/>
    <property type="match status" value="1"/>
</dbReference>
<dbReference type="InterPro" id="IPR002181">
    <property type="entry name" value="Fibrinogen_a/b/g_C_dom"/>
</dbReference>
<dbReference type="PANTHER" id="PTHR19143:SF327">
    <property type="entry name" value="FI21813P1-RELATED"/>
    <property type="match status" value="1"/>
</dbReference>
<name>A0A8D7ZV46_CULPI</name>
<keyword evidence="1" id="KW-1015">Disulfide bond</keyword>
<organism evidence="4">
    <name type="scientific">Culex pipiens</name>
    <name type="common">House mosquito</name>
    <dbReference type="NCBI Taxonomy" id="7175"/>
    <lineage>
        <taxon>Eukaryota</taxon>
        <taxon>Metazoa</taxon>
        <taxon>Ecdysozoa</taxon>
        <taxon>Arthropoda</taxon>
        <taxon>Hexapoda</taxon>
        <taxon>Insecta</taxon>
        <taxon>Pterygota</taxon>
        <taxon>Neoptera</taxon>
        <taxon>Endopterygota</taxon>
        <taxon>Diptera</taxon>
        <taxon>Nematocera</taxon>
        <taxon>Culicoidea</taxon>
        <taxon>Culicidae</taxon>
        <taxon>Culicinae</taxon>
        <taxon>Culicini</taxon>
        <taxon>Culex</taxon>
        <taxon>Culex</taxon>
    </lineage>
</organism>
<feature type="domain" description="Fibrinogen C-terminal" evidence="3">
    <location>
        <begin position="127"/>
        <end position="337"/>
    </location>
</feature>
<evidence type="ECO:0000256" key="2">
    <source>
        <dbReference type="SAM" id="SignalP"/>
    </source>
</evidence>
<dbReference type="InterPro" id="IPR014716">
    <property type="entry name" value="Fibrinogen_a/b/g_C_1"/>
</dbReference>
<dbReference type="AlphaFoldDB" id="A0A8D7ZV46"/>
<sequence length="337" mass="39123">MIQYWVIFVLKLGLLCVDGAPSNDSNGLGYELLLTKMDYLEYKFLELQVEIKEQIESVLLKQEKSERAVLEQTSDILVQQKVFADYEALKKSIFDLRPRKHPSDNSEFIEFLFKKHVVAPPEYVVTTPAILSIKSCESEASKKSGKYLLSLEDATEFEVYCEQDMHDGGWIVIQNRFDGSVDFYRNWTEYKNGFGSLDGEFWLGLDKIHKLNSFKTLELLIYVEDFHGNEKYAIYSDFSIGTEREHYTLNVVSGERGNLDDSLLKQNGKKFSTFDVDNDENLRTNCASERRGAWWYDSCSLSNLNGPHINKEERASMYWYAFSDKYEGLKISKMMIR</sequence>
<reference evidence="4" key="1">
    <citation type="submission" date="2021-05" db="EMBL/GenBank/DDBJ databases">
        <authorList>
            <person name="Alioto T."/>
            <person name="Alioto T."/>
            <person name="Gomez Garrido J."/>
        </authorList>
    </citation>
    <scope>NUCLEOTIDE SEQUENCE</scope>
</reference>
<evidence type="ECO:0000313" key="4">
    <source>
        <dbReference type="EMBL" id="CAG6444445.1"/>
    </source>
</evidence>
<protein>
    <submittedName>
        <fullName evidence="4">Angiopoietin-related protein 1</fullName>
    </submittedName>
</protein>